<sequence length="166" mass="18051">MKGWVDEILHASGEDALRQNWDAAFKKLAVDKKHGRERDMARVAGAFLILALLAWPAMVVIPCLGNISRRLRDTIKYNAVTTVILGAYGVFLLGIGLLQVGAARAAVTWLTHPAGANYPITYGRGIIMVWAAAAMSWISIPWVLVVVGIAIITAWSMLECMLACCD</sequence>
<gene>
    <name evidence="2" type="ORF">GP486_008271</name>
</gene>
<dbReference type="Proteomes" id="UP000750711">
    <property type="component" value="Unassembled WGS sequence"/>
</dbReference>
<accession>A0A9P8IEE0</accession>
<reference evidence="2" key="1">
    <citation type="submission" date="2021-03" db="EMBL/GenBank/DDBJ databases">
        <title>Comparative genomics and phylogenomic investigation of the class Geoglossomycetes provide insights into ecological specialization and systematics.</title>
        <authorList>
            <person name="Melie T."/>
            <person name="Pirro S."/>
            <person name="Miller A.N."/>
            <person name="Quandt A."/>
        </authorList>
    </citation>
    <scope>NUCLEOTIDE SEQUENCE</scope>
    <source>
        <strain evidence="2">CAQ_001_2017</strain>
    </source>
</reference>
<evidence type="ECO:0000313" key="2">
    <source>
        <dbReference type="EMBL" id="KAH0547987.1"/>
    </source>
</evidence>
<dbReference type="AlphaFoldDB" id="A0A9P8IEE0"/>
<keyword evidence="1" id="KW-0472">Membrane</keyword>
<feature type="transmembrane region" description="Helical" evidence="1">
    <location>
        <begin position="127"/>
        <end position="152"/>
    </location>
</feature>
<keyword evidence="1" id="KW-0812">Transmembrane</keyword>
<protein>
    <submittedName>
        <fullName evidence="2">Uncharacterized protein</fullName>
    </submittedName>
</protein>
<name>A0A9P8IEE0_9PEZI</name>
<evidence type="ECO:0000313" key="3">
    <source>
        <dbReference type="Proteomes" id="UP000750711"/>
    </source>
</evidence>
<evidence type="ECO:0000256" key="1">
    <source>
        <dbReference type="SAM" id="Phobius"/>
    </source>
</evidence>
<keyword evidence="3" id="KW-1185">Reference proteome</keyword>
<keyword evidence="1" id="KW-1133">Transmembrane helix</keyword>
<feature type="transmembrane region" description="Helical" evidence="1">
    <location>
        <begin position="43"/>
        <end position="67"/>
    </location>
</feature>
<dbReference type="EMBL" id="JAGHQM010002993">
    <property type="protein sequence ID" value="KAH0547987.1"/>
    <property type="molecule type" value="Genomic_DNA"/>
</dbReference>
<organism evidence="2 3">
    <name type="scientific">Trichoglossum hirsutum</name>
    <dbReference type="NCBI Taxonomy" id="265104"/>
    <lineage>
        <taxon>Eukaryota</taxon>
        <taxon>Fungi</taxon>
        <taxon>Dikarya</taxon>
        <taxon>Ascomycota</taxon>
        <taxon>Pezizomycotina</taxon>
        <taxon>Geoglossomycetes</taxon>
        <taxon>Geoglossales</taxon>
        <taxon>Geoglossaceae</taxon>
        <taxon>Trichoglossum</taxon>
    </lineage>
</organism>
<proteinExistence type="predicted"/>
<feature type="transmembrane region" description="Helical" evidence="1">
    <location>
        <begin position="79"/>
        <end position="107"/>
    </location>
</feature>
<comment type="caution">
    <text evidence="2">The sequence shown here is derived from an EMBL/GenBank/DDBJ whole genome shotgun (WGS) entry which is preliminary data.</text>
</comment>